<dbReference type="OrthoDB" id="5292089at2"/>
<keyword evidence="1" id="KW-0812">Transmembrane</keyword>
<organism evidence="2 3">
    <name type="scientific">Bdellovibrio bacteriovorus</name>
    <dbReference type="NCBI Taxonomy" id="959"/>
    <lineage>
        <taxon>Bacteria</taxon>
        <taxon>Pseudomonadati</taxon>
        <taxon>Bdellovibrionota</taxon>
        <taxon>Bdellovibrionia</taxon>
        <taxon>Bdellovibrionales</taxon>
        <taxon>Pseudobdellovibrionaceae</taxon>
        <taxon>Bdellovibrio</taxon>
    </lineage>
</organism>
<feature type="transmembrane region" description="Helical" evidence="1">
    <location>
        <begin position="78"/>
        <end position="100"/>
    </location>
</feature>
<evidence type="ECO:0000256" key="1">
    <source>
        <dbReference type="SAM" id="Phobius"/>
    </source>
</evidence>
<dbReference type="AlphaFoldDB" id="A0A150WQ47"/>
<keyword evidence="1" id="KW-1133">Transmembrane helix</keyword>
<dbReference type="Pfam" id="PF02405">
    <property type="entry name" value="MlaE"/>
    <property type="match status" value="1"/>
</dbReference>
<name>A0A150WQ47_BDEBC</name>
<dbReference type="PANTHER" id="PTHR30188">
    <property type="entry name" value="ABC TRANSPORTER PERMEASE PROTEIN-RELATED"/>
    <property type="match status" value="1"/>
</dbReference>
<accession>A0A150WQ47</accession>
<comment type="caution">
    <text evidence="2">The sequence shown here is derived from an EMBL/GenBank/DDBJ whole genome shotgun (WGS) entry which is preliminary data.</text>
</comment>
<dbReference type="EMBL" id="LUKE01000001">
    <property type="protein sequence ID" value="KYG66623.1"/>
    <property type="molecule type" value="Genomic_DNA"/>
</dbReference>
<protein>
    <submittedName>
        <fullName evidence="2">Organic solvent ABC transporter permease</fullName>
    </submittedName>
</protein>
<dbReference type="PANTHER" id="PTHR30188:SF4">
    <property type="entry name" value="PROTEIN TRIGALACTOSYLDIACYLGLYCEROL 1, CHLOROPLASTIC"/>
    <property type="match status" value="1"/>
</dbReference>
<dbReference type="InterPro" id="IPR030802">
    <property type="entry name" value="Permease_MalE"/>
</dbReference>
<proteinExistence type="predicted"/>
<gene>
    <name evidence="2" type="ORF">AZI86_06145</name>
</gene>
<dbReference type="GO" id="GO:0005548">
    <property type="term" value="F:phospholipid transporter activity"/>
    <property type="evidence" value="ECO:0007669"/>
    <property type="project" value="TreeGrafter"/>
</dbReference>
<feature type="transmembrane region" description="Helical" evidence="1">
    <location>
        <begin position="184"/>
        <end position="210"/>
    </location>
</feature>
<keyword evidence="1" id="KW-0472">Membrane</keyword>
<reference evidence="2 3" key="1">
    <citation type="submission" date="2016-03" db="EMBL/GenBank/DDBJ databases">
        <authorList>
            <person name="Ploux O."/>
        </authorList>
    </citation>
    <scope>NUCLEOTIDE SEQUENCE [LARGE SCALE GENOMIC DNA]</scope>
    <source>
        <strain evidence="2 3">R0</strain>
    </source>
</reference>
<sequence length="260" mass="27990">MSLYFLSFIDEVGATLLFFKKILGTLIFKKIKPHDVFEQIWHVTKDSFFTTAMAGFFVGAIMTVQFGMQVQEFGALGYLGGLATSATFREVGPLLIAFMLSGKVGAYTSAELGTMRVTEQIDAVRCLGADPMQEIIGPRFIGIVISSFFLLGGGLMMSVFGGMLMGQAFAGVNYEEYLRHVPTIVSPVSILSGLVKCGAFAIVLATVCTYKGYTASGGAKGVGRAVVSTSVITMVCIVGMDWFTSFIGEIVLQMIRGYRS</sequence>
<feature type="transmembrane region" description="Helical" evidence="1">
    <location>
        <begin position="140"/>
        <end position="164"/>
    </location>
</feature>
<dbReference type="Proteomes" id="UP000075320">
    <property type="component" value="Unassembled WGS sequence"/>
</dbReference>
<feature type="transmembrane region" description="Helical" evidence="1">
    <location>
        <begin position="48"/>
        <end position="66"/>
    </location>
</feature>
<evidence type="ECO:0000313" key="3">
    <source>
        <dbReference type="Proteomes" id="UP000075320"/>
    </source>
</evidence>
<keyword evidence="3" id="KW-1185">Reference proteome</keyword>
<dbReference type="GO" id="GO:0043190">
    <property type="term" value="C:ATP-binding cassette (ABC) transporter complex"/>
    <property type="evidence" value="ECO:0007669"/>
    <property type="project" value="InterPro"/>
</dbReference>
<feature type="transmembrane region" description="Helical" evidence="1">
    <location>
        <begin position="12"/>
        <end position="28"/>
    </location>
</feature>
<evidence type="ECO:0000313" key="2">
    <source>
        <dbReference type="EMBL" id="KYG66623.1"/>
    </source>
</evidence>
<feature type="transmembrane region" description="Helical" evidence="1">
    <location>
        <begin position="222"/>
        <end position="243"/>
    </location>
</feature>
<dbReference type="RefSeq" id="WP_061834187.1">
    <property type="nucleotide sequence ID" value="NZ_LUKE01000001.1"/>
</dbReference>